<name>A0A8X8Z8I5_SALSN</name>
<sequence>MSHHNCCNKQKVKRGLWSPEEDEKLTNYISTYGHGCWSTVPRLAGLSLFLFPSLLGFSLDDFIEAISLHKKLLSLSSSIDSWETDLTCSDDGMRPGFLGSVIGISPIPLDPSPSELHPWPIPFNQAMRQDHSAAALFGFAYGGGYDHDAAVMEALMPEVARGYEFGVSANNAAAVWQEQGIGGVDSGIGPLYPNHIRNISTIMETFVPPPEPASALVRPVSYLPPLPGYRMADLP</sequence>
<evidence type="ECO:0000313" key="10">
    <source>
        <dbReference type="Proteomes" id="UP000298416"/>
    </source>
</evidence>
<protein>
    <submittedName>
        <fullName evidence="9">Uncharacterized protein</fullName>
    </submittedName>
</protein>
<dbReference type="EMBL" id="PNBA02000016">
    <property type="protein sequence ID" value="KAG6395711.1"/>
    <property type="molecule type" value="Genomic_DNA"/>
</dbReference>
<dbReference type="SUPFAM" id="SSF46689">
    <property type="entry name" value="Homeodomain-like"/>
    <property type="match status" value="1"/>
</dbReference>
<keyword evidence="10" id="KW-1185">Reference proteome</keyword>
<dbReference type="PANTHER" id="PTHR47997:SF87">
    <property type="entry name" value="TRANSCRIPTION FACTOR MYB26"/>
    <property type="match status" value="1"/>
</dbReference>
<evidence type="ECO:0000256" key="2">
    <source>
        <dbReference type="ARBA" id="ARBA00022737"/>
    </source>
</evidence>
<dbReference type="InterPro" id="IPR001005">
    <property type="entry name" value="SANT/Myb"/>
</dbReference>
<dbReference type="GO" id="GO:0005634">
    <property type="term" value="C:nucleus"/>
    <property type="evidence" value="ECO:0007669"/>
    <property type="project" value="UniProtKB-SubCell"/>
</dbReference>
<keyword evidence="3" id="KW-0805">Transcription regulation</keyword>
<reference evidence="9" key="1">
    <citation type="submission" date="2018-01" db="EMBL/GenBank/DDBJ databases">
        <authorList>
            <person name="Mao J.F."/>
        </authorList>
    </citation>
    <scope>NUCLEOTIDE SEQUENCE</scope>
    <source>
        <strain evidence="9">Huo1</strain>
        <tissue evidence="9">Leaf</tissue>
    </source>
</reference>
<dbReference type="InterPro" id="IPR017930">
    <property type="entry name" value="Myb_dom"/>
</dbReference>
<gene>
    <name evidence="9" type="ORF">SASPL_141835</name>
</gene>
<evidence type="ECO:0000256" key="1">
    <source>
        <dbReference type="ARBA" id="ARBA00004123"/>
    </source>
</evidence>
<keyword evidence="4" id="KW-0238">DNA-binding</keyword>
<dbReference type="InterPro" id="IPR051953">
    <property type="entry name" value="Plant_SW-associated_TFs"/>
</dbReference>
<feature type="domain" description="Myb-like" evidence="7">
    <location>
        <begin position="9"/>
        <end position="42"/>
    </location>
</feature>
<dbReference type="GO" id="GO:0003677">
    <property type="term" value="F:DNA binding"/>
    <property type="evidence" value="ECO:0007669"/>
    <property type="project" value="UniProtKB-KW"/>
</dbReference>
<evidence type="ECO:0000256" key="4">
    <source>
        <dbReference type="ARBA" id="ARBA00023125"/>
    </source>
</evidence>
<accession>A0A8X8Z8I5</accession>
<dbReference type="Pfam" id="PF00249">
    <property type="entry name" value="Myb_DNA-binding"/>
    <property type="match status" value="1"/>
</dbReference>
<dbReference type="Proteomes" id="UP000298416">
    <property type="component" value="Unassembled WGS sequence"/>
</dbReference>
<dbReference type="Gene3D" id="1.10.10.60">
    <property type="entry name" value="Homeodomain-like"/>
    <property type="match status" value="1"/>
</dbReference>
<dbReference type="AlphaFoldDB" id="A0A8X8Z8I5"/>
<dbReference type="CDD" id="cd00167">
    <property type="entry name" value="SANT"/>
    <property type="match status" value="1"/>
</dbReference>
<evidence type="ECO:0000256" key="3">
    <source>
        <dbReference type="ARBA" id="ARBA00023015"/>
    </source>
</evidence>
<feature type="domain" description="HTH myb-type" evidence="8">
    <location>
        <begin position="9"/>
        <end position="45"/>
    </location>
</feature>
<dbReference type="InterPro" id="IPR009057">
    <property type="entry name" value="Homeodomain-like_sf"/>
</dbReference>
<evidence type="ECO:0000259" key="8">
    <source>
        <dbReference type="PROSITE" id="PS51294"/>
    </source>
</evidence>
<evidence type="ECO:0000259" key="7">
    <source>
        <dbReference type="PROSITE" id="PS50090"/>
    </source>
</evidence>
<comment type="caution">
    <text evidence="9">The sequence shown here is derived from an EMBL/GenBank/DDBJ whole genome shotgun (WGS) entry which is preliminary data.</text>
</comment>
<keyword evidence="5" id="KW-0804">Transcription</keyword>
<dbReference type="PROSITE" id="PS51294">
    <property type="entry name" value="HTH_MYB"/>
    <property type="match status" value="1"/>
</dbReference>
<evidence type="ECO:0000256" key="6">
    <source>
        <dbReference type="ARBA" id="ARBA00023242"/>
    </source>
</evidence>
<dbReference type="PROSITE" id="PS50090">
    <property type="entry name" value="MYB_LIKE"/>
    <property type="match status" value="1"/>
</dbReference>
<dbReference type="PANTHER" id="PTHR47997">
    <property type="entry name" value="MYB DOMAIN PROTEIN 55"/>
    <property type="match status" value="1"/>
</dbReference>
<keyword evidence="2" id="KW-0677">Repeat</keyword>
<keyword evidence="6" id="KW-0539">Nucleus</keyword>
<comment type="subcellular location">
    <subcellularLocation>
        <location evidence="1">Nucleus</location>
    </subcellularLocation>
</comment>
<evidence type="ECO:0000313" key="9">
    <source>
        <dbReference type="EMBL" id="KAG6395711.1"/>
    </source>
</evidence>
<evidence type="ECO:0000256" key="5">
    <source>
        <dbReference type="ARBA" id="ARBA00023163"/>
    </source>
</evidence>
<reference evidence="9" key="2">
    <citation type="submission" date="2020-08" db="EMBL/GenBank/DDBJ databases">
        <title>Plant Genome Project.</title>
        <authorList>
            <person name="Zhang R.-G."/>
        </authorList>
    </citation>
    <scope>NUCLEOTIDE SEQUENCE</scope>
    <source>
        <strain evidence="9">Huo1</strain>
        <tissue evidence="9">Leaf</tissue>
    </source>
</reference>
<proteinExistence type="predicted"/>
<organism evidence="9">
    <name type="scientific">Salvia splendens</name>
    <name type="common">Scarlet sage</name>
    <dbReference type="NCBI Taxonomy" id="180675"/>
    <lineage>
        <taxon>Eukaryota</taxon>
        <taxon>Viridiplantae</taxon>
        <taxon>Streptophyta</taxon>
        <taxon>Embryophyta</taxon>
        <taxon>Tracheophyta</taxon>
        <taxon>Spermatophyta</taxon>
        <taxon>Magnoliopsida</taxon>
        <taxon>eudicotyledons</taxon>
        <taxon>Gunneridae</taxon>
        <taxon>Pentapetalae</taxon>
        <taxon>asterids</taxon>
        <taxon>lamiids</taxon>
        <taxon>Lamiales</taxon>
        <taxon>Lamiaceae</taxon>
        <taxon>Nepetoideae</taxon>
        <taxon>Mentheae</taxon>
        <taxon>Salviinae</taxon>
        <taxon>Salvia</taxon>
        <taxon>Salvia subgen. Calosphace</taxon>
        <taxon>core Calosphace</taxon>
    </lineage>
</organism>